<dbReference type="Pfam" id="PF22725">
    <property type="entry name" value="GFO_IDH_MocA_C3"/>
    <property type="match status" value="1"/>
</dbReference>
<dbReference type="Pfam" id="PF01408">
    <property type="entry name" value="GFO_IDH_MocA"/>
    <property type="match status" value="1"/>
</dbReference>
<dbReference type="SUPFAM" id="SSF51735">
    <property type="entry name" value="NAD(P)-binding Rossmann-fold domains"/>
    <property type="match status" value="1"/>
</dbReference>
<evidence type="ECO:0000313" key="3">
    <source>
        <dbReference type="EMBL" id="TFU87286.1"/>
    </source>
</evidence>
<dbReference type="Proteomes" id="UP000298285">
    <property type="component" value="Unassembled WGS sequence"/>
</dbReference>
<dbReference type="SUPFAM" id="SSF55347">
    <property type="entry name" value="Glyceraldehyde-3-phosphate dehydrogenase-like, C-terminal domain"/>
    <property type="match status" value="1"/>
</dbReference>
<dbReference type="OrthoDB" id="9795543at2"/>
<feature type="domain" description="GFO/IDH/MocA-like oxidoreductase" evidence="2">
    <location>
        <begin position="147"/>
        <end position="256"/>
    </location>
</feature>
<feature type="domain" description="Gfo/Idh/MocA-like oxidoreductase N-terminal" evidence="1">
    <location>
        <begin position="11"/>
        <end position="128"/>
    </location>
</feature>
<name>A0A4Y9IJP3_9BACT</name>
<organism evidence="3 4">
    <name type="scientific">Dysgonomonas mossii</name>
    <dbReference type="NCBI Taxonomy" id="163665"/>
    <lineage>
        <taxon>Bacteria</taxon>
        <taxon>Pseudomonadati</taxon>
        <taxon>Bacteroidota</taxon>
        <taxon>Bacteroidia</taxon>
        <taxon>Bacteroidales</taxon>
        <taxon>Dysgonomonadaceae</taxon>
        <taxon>Dysgonomonas</taxon>
    </lineage>
</organism>
<dbReference type="RefSeq" id="WP_135106625.1">
    <property type="nucleotide sequence ID" value="NZ_JADGKW010000005.1"/>
</dbReference>
<evidence type="ECO:0000259" key="1">
    <source>
        <dbReference type="Pfam" id="PF01408"/>
    </source>
</evidence>
<reference evidence="3 4" key="1">
    <citation type="submission" date="2019-03" db="EMBL/GenBank/DDBJ databases">
        <title>Diversity of the mouse oral microbiome.</title>
        <authorList>
            <person name="Joseph S."/>
            <person name="Aduse-Opoku J."/>
            <person name="Curtis M."/>
            <person name="Wade W."/>
            <person name="Hashim A."/>
        </authorList>
    </citation>
    <scope>NUCLEOTIDE SEQUENCE [LARGE SCALE GENOMIC DNA]</scope>
    <source>
        <strain evidence="3 4">P11</strain>
    </source>
</reference>
<evidence type="ECO:0000313" key="4">
    <source>
        <dbReference type="Proteomes" id="UP000298285"/>
    </source>
</evidence>
<dbReference type="InterPro" id="IPR036291">
    <property type="entry name" value="NAD(P)-bd_dom_sf"/>
</dbReference>
<dbReference type="Gene3D" id="3.30.360.10">
    <property type="entry name" value="Dihydrodipicolinate Reductase, domain 2"/>
    <property type="match status" value="1"/>
</dbReference>
<dbReference type="InterPro" id="IPR000683">
    <property type="entry name" value="Gfo/Idh/MocA-like_OxRdtase_N"/>
</dbReference>
<dbReference type="InterPro" id="IPR055170">
    <property type="entry name" value="GFO_IDH_MocA-like_dom"/>
</dbReference>
<dbReference type="AlphaFoldDB" id="A0A4Y9IJP3"/>
<proteinExistence type="predicted"/>
<dbReference type="PANTHER" id="PTHR43054">
    <property type="match status" value="1"/>
</dbReference>
<dbReference type="GO" id="GO:0000166">
    <property type="term" value="F:nucleotide binding"/>
    <property type="evidence" value="ECO:0007669"/>
    <property type="project" value="InterPro"/>
</dbReference>
<protein>
    <submittedName>
        <fullName evidence="3">Gfo/Idh/MocA family oxidoreductase</fullName>
    </submittedName>
</protein>
<gene>
    <name evidence="3" type="ORF">E4T88_14415</name>
</gene>
<dbReference type="EMBL" id="SPPK01000005">
    <property type="protein sequence ID" value="TFU87286.1"/>
    <property type="molecule type" value="Genomic_DNA"/>
</dbReference>
<dbReference type="Gene3D" id="3.40.50.720">
    <property type="entry name" value="NAD(P)-binding Rossmann-like Domain"/>
    <property type="match status" value="1"/>
</dbReference>
<comment type="caution">
    <text evidence="3">The sequence shown here is derived from an EMBL/GenBank/DDBJ whole genome shotgun (WGS) entry which is preliminary data.</text>
</comment>
<dbReference type="PANTHER" id="PTHR43054:SF1">
    <property type="entry name" value="SCYLLO-INOSITOL 2-DEHYDROGENASE (NADP(+)) IOLU"/>
    <property type="match status" value="1"/>
</dbReference>
<evidence type="ECO:0000259" key="2">
    <source>
        <dbReference type="Pfam" id="PF22725"/>
    </source>
</evidence>
<accession>A0A4Y9IJP3</accession>
<sequence>MESLENGSFKVRFGVIGTNFIVDKVLEAARLDHRFELTAIYSRTQERADEFAKKHNVPHTFTSLEDMLSSNLIDAVYIASPNSLHASQSILCMQHGKHVFCEKPFASNANEVKTMIAAAEKYNVRLMEAMKPTMTPNFSVIKDNLKEIGTIRKYFSCYCQYSSRYDKLKEGVILNAFDPSLSNGAVMDLGVYTIYPMVVLFGRPKKISAAGLKLFTGADGQGSVNFEYEGMDATVMYSKIADSSLPTEIQGEEGTITADRINIINKVTLKKRSGEETIISTPNPTHEYYFEVAEFIDLIQKNERESTINSLENSLITIEIIDEIRKQLGIIYPADSI</sequence>